<dbReference type="PANTHER" id="PTHR31649">
    <property type="entry name" value="AGAP009604-PA"/>
    <property type="match status" value="1"/>
</dbReference>
<dbReference type="EMBL" id="UZAN01042429">
    <property type="protein sequence ID" value="VDP75904.1"/>
    <property type="molecule type" value="Genomic_DNA"/>
</dbReference>
<organism evidence="3">
    <name type="scientific">Echinostoma caproni</name>
    <dbReference type="NCBI Taxonomy" id="27848"/>
    <lineage>
        <taxon>Eukaryota</taxon>
        <taxon>Metazoa</taxon>
        <taxon>Spiralia</taxon>
        <taxon>Lophotrochozoa</taxon>
        <taxon>Platyhelminthes</taxon>
        <taxon>Trematoda</taxon>
        <taxon>Digenea</taxon>
        <taxon>Plagiorchiida</taxon>
        <taxon>Echinostomata</taxon>
        <taxon>Echinostomatoidea</taxon>
        <taxon>Echinostomatidae</taxon>
        <taxon>Echinostoma</taxon>
    </lineage>
</organism>
<dbReference type="Proteomes" id="UP000272942">
    <property type="component" value="Unassembled WGS sequence"/>
</dbReference>
<reference evidence="3" key="1">
    <citation type="submission" date="2016-06" db="UniProtKB">
        <authorList>
            <consortium name="WormBaseParasite"/>
        </authorList>
    </citation>
    <scope>IDENTIFICATION</scope>
</reference>
<evidence type="ECO:0000313" key="3">
    <source>
        <dbReference type="WBParaSite" id="ECPE_0000557601-mRNA-1"/>
    </source>
</evidence>
<accession>A0A183AF28</accession>
<evidence type="ECO:0000313" key="2">
    <source>
        <dbReference type="Proteomes" id="UP000272942"/>
    </source>
</evidence>
<proteinExistence type="predicted"/>
<name>A0A183AF28_9TREM</name>
<dbReference type="InterPro" id="IPR006616">
    <property type="entry name" value="DM9_repeat"/>
</dbReference>
<dbReference type="SMART" id="SM00696">
    <property type="entry name" value="DM9"/>
    <property type="match status" value="1"/>
</dbReference>
<keyword evidence="2" id="KW-1185">Reference proteome</keyword>
<reference evidence="1 2" key="2">
    <citation type="submission" date="2018-11" db="EMBL/GenBank/DDBJ databases">
        <authorList>
            <consortium name="Pathogen Informatics"/>
        </authorList>
    </citation>
    <scope>NUCLEOTIDE SEQUENCE [LARGE SCALE GENOMIC DNA]</scope>
    <source>
        <strain evidence="1 2">Egypt</strain>
    </source>
</reference>
<dbReference type="WBParaSite" id="ECPE_0000557601-mRNA-1">
    <property type="protein sequence ID" value="ECPE_0000557601-mRNA-1"/>
    <property type="gene ID" value="ECPE_0000557601"/>
</dbReference>
<dbReference type="PANTHER" id="PTHR31649:SF1">
    <property type="entry name" value="FARNESOIC ACID O-METHYL TRANSFERASE DOMAIN-CONTAINING PROTEIN"/>
    <property type="match status" value="1"/>
</dbReference>
<evidence type="ECO:0000313" key="1">
    <source>
        <dbReference type="EMBL" id="VDP75904.1"/>
    </source>
</evidence>
<protein>
    <submittedName>
        <fullName evidence="3">DUF3421 domain-containing protein</fullName>
    </submittedName>
</protein>
<dbReference type="OrthoDB" id="2142040at2759"/>
<dbReference type="AlphaFoldDB" id="A0A183AF28"/>
<dbReference type="Pfam" id="PF11901">
    <property type="entry name" value="DM9"/>
    <property type="match status" value="1"/>
</dbReference>
<sequence>MDDEKRPELILAWIPVDKSRVPPAFAIPFDSDTYLIRVRDRNTVIPGQWLRNKQCSEVMCCGLEDVPFSFEVLCDTRMDPMDDRPPCEWLPGSRGKVPSTAIQAGITEWMEPLYIARIIVNHKWYAGFVQSSRRGAIFLIDGVERKLRTYDVLCSVE</sequence>
<gene>
    <name evidence="1" type="ORF">ECPE_LOCUS5565</name>
</gene>